<feature type="compositionally biased region" description="Acidic residues" evidence="1">
    <location>
        <begin position="161"/>
        <end position="175"/>
    </location>
</feature>
<dbReference type="Proteomes" id="UP000829354">
    <property type="component" value="Chromosome IV"/>
</dbReference>
<gene>
    <name evidence="2" type="ORF">L5515_010704</name>
</gene>
<feature type="compositionally biased region" description="Acidic residues" evidence="1">
    <location>
        <begin position="279"/>
        <end position="296"/>
    </location>
</feature>
<feature type="compositionally biased region" description="Acidic residues" evidence="1">
    <location>
        <begin position="210"/>
        <end position="220"/>
    </location>
</feature>
<organism evidence="2 3">
    <name type="scientific">Caenorhabditis briggsae</name>
    <dbReference type="NCBI Taxonomy" id="6238"/>
    <lineage>
        <taxon>Eukaryota</taxon>
        <taxon>Metazoa</taxon>
        <taxon>Ecdysozoa</taxon>
        <taxon>Nematoda</taxon>
        <taxon>Chromadorea</taxon>
        <taxon>Rhabditida</taxon>
        <taxon>Rhabditina</taxon>
        <taxon>Rhabditomorpha</taxon>
        <taxon>Rhabditoidea</taxon>
        <taxon>Rhabditidae</taxon>
        <taxon>Peloderinae</taxon>
        <taxon>Caenorhabditis</taxon>
    </lineage>
</organism>
<feature type="compositionally biased region" description="Low complexity" evidence="1">
    <location>
        <begin position="401"/>
        <end position="416"/>
    </location>
</feature>
<protein>
    <submittedName>
        <fullName evidence="2">Uncharacterized protein</fullName>
    </submittedName>
</protein>
<name>A0AAE9ESQ0_CAEBR</name>
<evidence type="ECO:0000313" key="2">
    <source>
        <dbReference type="EMBL" id="UMM27399.1"/>
    </source>
</evidence>
<accession>A0AAE9ESQ0</accession>
<proteinExistence type="predicted"/>
<dbReference type="EMBL" id="CP092623">
    <property type="protein sequence ID" value="UMM27399.1"/>
    <property type="molecule type" value="Genomic_DNA"/>
</dbReference>
<evidence type="ECO:0000256" key="1">
    <source>
        <dbReference type="SAM" id="MobiDB-lite"/>
    </source>
</evidence>
<feature type="region of interest" description="Disordered" evidence="1">
    <location>
        <begin position="120"/>
        <end position="309"/>
    </location>
</feature>
<feature type="compositionally biased region" description="Basic and acidic residues" evidence="1">
    <location>
        <begin position="144"/>
        <end position="160"/>
    </location>
</feature>
<feature type="region of interest" description="Disordered" evidence="1">
    <location>
        <begin position="332"/>
        <end position="388"/>
    </location>
</feature>
<dbReference type="AlphaFoldDB" id="A0AAE9ESQ0"/>
<keyword evidence="3" id="KW-1185">Reference proteome</keyword>
<evidence type="ECO:0000313" key="3">
    <source>
        <dbReference type="Proteomes" id="UP000829354"/>
    </source>
</evidence>
<reference evidence="2 3" key="1">
    <citation type="submission" date="2022-04" db="EMBL/GenBank/DDBJ databases">
        <title>Chromosome-level reference genomes for two strains of Caenorhabditis briggsae: an improved platform for comparative genomics.</title>
        <authorList>
            <person name="Stevens L."/>
            <person name="Andersen E."/>
        </authorList>
    </citation>
    <scope>NUCLEOTIDE SEQUENCE [LARGE SCALE GENOMIC DNA]</scope>
    <source>
        <strain evidence="2">VX34</strain>
        <tissue evidence="2">Whole-organism</tissue>
    </source>
</reference>
<feature type="compositionally biased region" description="Acidic residues" evidence="1">
    <location>
        <begin position="374"/>
        <end position="388"/>
    </location>
</feature>
<sequence length="447" mass="49586">MRNYFRTVSRTCLIFALLSSFAIDCAIFQKAKAIRVRVLRASEIEKTRLADGTKFEKFVEKGDLPPLPLDEEEELEDLNDPRIGHFDKDGKIPIPVDSNGNILKGYEYLMNPITIDVDFDEKDSKSQPGESYDLPSGSETSGQKQKDYKPYTELERKPEFMEEGENTGDEYDDVASEPAESLPVVPDLPKLDYSDSGEQDEDLKASKTGEEEDTDRSDDEAPSKPVDVIYPNQNVEIPISQDDVNEKSKTMDEIQEEEEIRGDKESGGRHVNIPINREESEDDEAAGMEGFDADENVMEKESERDPDEMTLEELEDLAKSFGKEVFGNVMDKVSELAGSDDVQSESDDSSLDPNSIAAQSEIPSDSDGVKTVESEDLDGVVLPDQDDLSDDEIARIAAESVKPAEPVAPARPPVRGGRIGSGVQPDSATQHNVFIQFFLLSTAFLMF</sequence>
<feature type="region of interest" description="Disordered" evidence="1">
    <location>
        <begin position="401"/>
        <end position="425"/>
    </location>
</feature>